<keyword evidence="9" id="KW-0325">Glycoprotein</keyword>
<dbReference type="EC" id="3.2.1.23" evidence="4"/>
<evidence type="ECO:0000256" key="7">
    <source>
        <dbReference type="ARBA" id="ARBA00022729"/>
    </source>
</evidence>
<dbReference type="SUPFAM" id="SSF49785">
    <property type="entry name" value="Galactose-binding domain-like"/>
    <property type="match status" value="2"/>
</dbReference>
<comment type="subcellular location">
    <subcellularLocation>
        <location evidence="2">Secreted</location>
        <location evidence="2">Extracellular space</location>
        <location evidence="2">Apoplast</location>
    </subcellularLocation>
</comment>
<dbReference type="PROSITE" id="PS50228">
    <property type="entry name" value="SUEL_LECTIN"/>
    <property type="match status" value="1"/>
</dbReference>
<dbReference type="InterPro" id="IPR017853">
    <property type="entry name" value="GH"/>
</dbReference>
<dbReference type="Pfam" id="PF01301">
    <property type="entry name" value="Glyco_hydro_35"/>
    <property type="match status" value="1"/>
</dbReference>
<evidence type="ECO:0000256" key="3">
    <source>
        <dbReference type="ARBA" id="ARBA00009809"/>
    </source>
</evidence>
<dbReference type="InterPro" id="IPR000922">
    <property type="entry name" value="Lectin_gal-bd_dom"/>
</dbReference>
<name>A0A067K3L7_JATCU</name>
<keyword evidence="7" id="KW-0732">Signal</keyword>
<dbReference type="Proteomes" id="UP000027138">
    <property type="component" value="Unassembled WGS sequence"/>
</dbReference>
<dbReference type="SUPFAM" id="SSF51445">
    <property type="entry name" value="(Trans)glycosidases"/>
    <property type="match status" value="1"/>
</dbReference>
<evidence type="ECO:0000313" key="13">
    <source>
        <dbReference type="EMBL" id="KDP29648.1"/>
    </source>
</evidence>
<proteinExistence type="inferred from homology"/>
<dbReference type="GO" id="GO:0030246">
    <property type="term" value="F:carbohydrate binding"/>
    <property type="evidence" value="ECO:0007669"/>
    <property type="project" value="InterPro"/>
</dbReference>
<dbReference type="GO" id="GO:0005975">
    <property type="term" value="P:carbohydrate metabolic process"/>
    <property type="evidence" value="ECO:0007669"/>
    <property type="project" value="InterPro"/>
</dbReference>
<dbReference type="PANTHER" id="PTHR23421">
    <property type="entry name" value="BETA-GALACTOSIDASE RELATED"/>
    <property type="match status" value="1"/>
</dbReference>
<dbReference type="Gene3D" id="2.60.120.260">
    <property type="entry name" value="Galactose-binding domain-like"/>
    <property type="match status" value="2"/>
</dbReference>
<comment type="catalytic activity">
    <reaction evidence="1">
        <text>Hydrolysis of terminal non-reducing beta-D-galactose residues in beta-D-galactosides.</text>
        <dbReference type="EC" id="3.2.1.23"/>
    </reaction>
</comment>
<comment type="similarity">
    <text evidence="3 11">Belongs to the glycosyl hydrolase 35 family.</text>
</comment>
<dbReference type="Gene3D" id="2.60.120.740">
    <property type="match status" value="1"/>
</dbReference>
<evidence type="ECO:0000256" key="9">
    <source>
        <dbReference type="ARBA" id="ARBA00023180"/>
    </source>
</evidence>
<dbReference type="InterPro" id="IPR048913">
    <property type="entry name" value="BetaGal_gal-bd"/>
</dbReference>
<dbReference type="InterPro" id="IPR043159">
    <property type="entry name" value="Lectin_gal-bd_sf"/>
</dbReference>
<evidence type="ECO:0000256" key="4">
    <source>
        <dbReference type="ARBA" id="ARBA00012756"/>
    </source>
</evidence>
<evidence type="ECO:0000313" key="14">
    <source>
        <dbReference type="Proteomes" id="UP000027138"/>
    </source>
</evidence>
<dbReference type="InterPro" id="IPR031330">
    <property type="entry name" value="Gly_Hdrlase_35_cat"/>
</dbReference>
<feature type="domain" description="SUEL-type lectin" evidence="12">
    <location>
        <begin position="684"/>
        <end position="772"/>
    </location>
</feature>
<evidence type="ECO:0000256" key="5">
    <source>
        <dbReference type="ARBA" id="ARBA00022523"/>
    </source>
</evidence>
<evidence type="ECO:0000256" key="1">
    <source>
        <dbReference type="ARBA" id="ARBA00001412"/>
    </source>
</evidence>
<dbReference type="Pfam" id="PF21467">
    <property type="entry name" value="BetaGal_gal-bd"/>
    <property type="match status" value="1"/>
</dbReference>
<gene>
    <name evidence="13" type="ORF">JCGZ_18810</name>
</gene>
<dbReference type="InterPro" id="IPR008979">
    <property type="entry name" value="Galactose-bd-like_sf"/>
</dbReference>
<evidence type="ECO:0000256" key="8">
    <source>
        <dbReference type="ARBA" id="ARBA00022801"/>
    </source>
</evidence>
<sequence length="774" mass="87244">MANQLGVSYDGTSLIINGKRQLLLSGSVHYTRSTADMWPNILAKARHGGLNVIQTYVFWNVHEPVQGQYNFEGQYDLVKFIKMIGIYGMYATIRVGPFIEAEWNHGGFPYWLREIPGITFRSDNPPFKIENEYKNIEKVYKEAGTRYVQWAGTMAVGLKTGVPWIMCKQSDAPDPVINTCNGRQCGDTFPGPNRPNKPSLWTENWTAHYRAFGDPPSRRAVEDLAFSVARWFSKNGTLANYYMYHGGTNFGRSSSSFITTRYYDEAPLDEYGLQREPKWGHLRDLHSAIRLSKKALLWGTPTTQSLGNNLEARIYEKPGTDMCAAFLSNNDTKLPMTVKFRGQNYYLPALSISILPDCKTMVYNTMMIVSQHNVRSFVSSEIANKNFKWKMYKELVPTQLEETSKKPLELYSLTKDTTDYGWYTTAFELTKRDLPMWKDSLPVLRIESLGHAMLAFVNGEFVGAAHGSKVMKSFVLEKSVNLKPGNITITLLGSIMGLPDSGAYMEHRYAGPIGVSLLGFSKGTVDLTLNGWGHQVGLDGEKNQLYTEDGSKKVTWTEVKKQGPTLTWYKTYFNAPEGRDPVAINMDGMGKGILWINGKSIGRYWMSYLSPLGSPTQTQYHIPRAYLKSTNNLMVILEEEEANPEKIEIFTVNRDTICSYMVEDQPATVKSWTRKRGKVIPVMDNVKPAAQLTCPNYKQIIAVEFASFGDPEGACGRYSFGKCNSPISKLVVEQLCLGKRSCSIPIDRQLFDNKKDDCPGIQKVLAVQVKCGRH</sequence>
<dbReference type="InterPro" id="IPR001944">
    <property type="entry name" value="Glycoside_Hdrlase_35"/>
</dbReference>
<reference evidence="13 14" key="1">
    <citation type="journal article" date="2014" name="PLoS ONE">
        <title>Global Analysis of Gene Expression Profiles in Physic Nut (Jatropha curcas L.) Seedlings Exposed to Salt Stress.</title>
        <authorList>
            <person name="Zhang L."/>
            <person name="Zhang C."/>
            <person name="Wu P."/>
            <person name="Chen Y."/>
            <person name="Li M."/>
            <person name="Jiang H."/>
            <person name="Wu G."/>
        </authorList>
    </citation>
    <scope>NUCLEOTIDE SEQUENCE [LARGE SCALE GENOMIC DNA]</scope>
    <source>
        <strain evidence="14">cv. GZQX0401</strain>
        <tissue evidence="13">Young leaves</tissue>
    </source>
</reference>
<dbReference type="FunFam" id="2.60.120.260:FF:000142">
    <property type="entry name" value="Beta-galactosidase"/>
    <property type="match status" value="1"/>
</dbReference>
<dbReference type="GO" id="GO:0048046">
    <property type="term" value="C:apoplast"/>
    <property type="evidence" value="ECO:0007669"/>
    <property type="project" value="UniProtKB-SubCell"/>
</dbReference>
<evidence type="ECO:0000256" key="10">
    <source>
        <dbReference type="ARBA" id="ARBA00023295"/>
    </source>
</evidence>
<dbReference type="PRINTS" id="PR00742">
    <property type="entry name" value="GLHYDRLASE35"/>
</dbReference>
<evidence type="ECO:0000256" key="2">
    <source>
        <dbReference type="ARBA" id="ARBA00004271"/>
    </source>
</evidence>
<dbReference type="EMBL" id="KK914735">
    <property type="protein sequence ID" value="KDP29648.1"/>
    <property type="molecule type" value="Genomic_DNA"/>
</dbReference>
<accession>A0A067K3L7</accession>
<dbReference type="CDD" id="cd22842">
    <property type="entry name" value="Gal_Rha_Lectin_BGal"/>
    <property type="match status" value="1"/>
</dbReference>
<dbReference type="Pfam" id="PF17834">
    <property type="entry name" value="GHD"/>
    <property type="match status" value="1"/>
</dbReference>
<keyword evidence="6" id="KW-0964">Secreted</keyword>
<keyword evidence="8" id="KW-0378">Hydrolase</keyword>
<keyword evidence="14" id="KW-1185">Reference proteome</keyword>
<dbReference type="FunFam" id="2.60.120.260:FF:000050">
    <property type="entry name" value="Beta-galactosidase"/>
    <property type="match status" value="1"/>
</dbReference>
<evidence type="ECO:0000256" key="6">
    <source>
        <dbReference type="ARBA" id="ARBA00022525"/>
    </source>
</evidence>
<dbReference type="Pfam" id="PF02140">
    <property type="entry name" value="SUEL_Lectin"/>
    <property type="match status" value="1"/>
</dbReference>
<dbReference type="Gene3D" id="3.20.20.80">
    <property type="entry name" value="Glycosidases"/>
    <property type="match status" value="2"/>
</dbReference>
<evidence type="ECO:0000259" key="12">
    <source>
        <dbReference type="PROSITE" id="PS50228"/>
    </source>
</evidence>
<dbReference type="GO" id="GO:0004565">
    <property type="term" value="F:beta-galactosidase activity"/>
    <property type="evidence" value="ECO:0007669"/>
    <property type="project" value="UniProtKB-EC"/>
</dbReference>
<keyword evidence="5" id="KW-0052">Apoplast</keyword>
<organism evidence="13 14">
    <name type="scientific">Jatropha curcas</name>
    <name type="common">Barbados nut</name>
    <dbReference type="NCBI Taxonomy" id="180498"/>
    <lineage>
        <taxon>Eukaryota</taxon>
        <taxon>Viridiplantae</taxon>
        <taxon>Streptophyta</taxon>
        <taxon>Embryophyta</taxon>
        <taxon>Tracheophyta</taxon>
        <taxon>Spermatophyta</taxon>
        <taxon>Magnoliopsida</taxon>
        <taxon>eudicotyledons</taxon>
        <taxon>Gunneridae</taxon>
        <taxon>Pentapetalae</taxon>
        <taxon>rosids</taxon>
        <taxon>fabids</taxon>
        <taxon>Malpighiales</taxon>
        <taxon>Euphorbiaceae</taxon>
        <taxon>Crotonoideae</taxon>
        <taxon>Jatropheae</taxon>
        <taxon>Jatropha</taxon>
    </lineage>
</organism>
<evidence type="ECO:0000256" key="11">
    <source>
        <dbReference type="RuleBase" id="RU003679"/>
    </source>
</evidence>
<dbReference type="AlphaFoldDB" id="A0A067K3L7"/>
<dbReference type="InterPro" id="IPR041392">
    <property type="entry name" value="GHD"/>
</dbReference>
<protein>
    <recommendedName>
        <fullName evidence="4">beta-galactosidase</fullName>
        <ecNumber evidence="4">3.2.1.23</ecNumber>
    </recommendedName>
</protein>
<keyword evidence="10" id="KW-0326">Glycosidase</keyword>
<dbReference type="OrthoDB" id="1657402at2759"/>